<gene>
    <name evidence="2" type="ORF">EIM92_01400</name>
</gene>
<keyword evidence="1" id="KW-1133">Transmembrane helix</keyword>
<keyword evidence="1" id="KW-0472">Membrane</keyword>
<dbReference type="RefSeq" id="WP_125081148.1">
    <property type="nucleotide sequence ID" value="NZ_CP034248.1"/>
</dbReference>
<dbReference type="OrthoDB" id="120091at2"/>
<keyword evidence="3" id="KW-1185">Reference proteome</keyword>
<name>A0A3S8RQB8_9BACL</name>
<dbReference type="EMBL" id="CP034248">
    <property type="protein sequence ID" value="AZK45013.1"/>
    <property type="molecule type" value="Genomic_DNA"/>
</dbReference>
<evidence type="ECO:0000256" key="1">
    <source>
        <dbReference type="SAM" id="Phobius"/>
    </source>
</evidence>
<evidence type="ECO:0000313" key="2">
    <source>
        <dbReference type="EMBL" id="AZK45013.1"/>
    </source>
</evidence>
<keyword evidence="1" id="KW-0812">Transmembrane</keyword>
<sequence>MNILSPSYMQVVVTAGAIFMAVLALFIRLKASRRPVTIKKIIIPPLGMTTGFGMFIVPETHIPMLWGVLAFAVGALLFSYPLNRSTQFEIIDGEVYVKRTRGFAYILIGLLALRLVLHEVVEQYISLFQTGAVFFLLAYGMILSWRLYMLKEYRRINDQAPTN</sequence>
<dbReference type="KEGG" id="plen:EIM92_01400"/>
<dbReference type="PIRSF" id="PIRSF021441">
    <property type="entry name" value="DUF1453"/>
    <property type="match status" value="1"/>
</dbReference>
<protein>
    <submittedName>
        <fullName evidence="2">Cytochrome c biogenesis protein CcdC</fullName>
    </submittedName>
</protein>
<feature type="transmembrane region" description="Helical" evidence="1">
    <location>
        <begin position="127"/>
        <end position="148"/>
    </location>
</feature>
<feature type="transmembrane region" description="Helical" evidence="1">
    <location>
        <begin position="41"/>
        <end position="58"/>
    </location>
</feature>
<organism evidence="2 3">
    <name type="scientific">Paenibacillus lentus</name>
    <dbReference type="NCBI Taxonomy" id="1338368"/>
    <lineage>
        <taxon>Bacteria</taxon>
        <taxon>Bacillati</taxon>
        <taxon>Bacillota</taxon>
        <taxon>Bacilli</taxon>
        <taxon>Bacillales</taxon>
        <taxon>Paenibacillaceae</taxon>
        <taxon>Paenibacillus</taxon>
    </lineage>
</organism>
<dbReference type="PANTHER" id="PTHR39164">
    <property type="entry name" value="PROTEIN CCDC"/>
    <property type="match status" value="1"/>
</dbReference>
<proteinExistence type="predicted"/>
<dbReference type="PANTHER" id="PTHR39164:SF1">
    <property type="entry name" value="PROTEIN CCDC"/>
    <property type="match status" value="1"/>
</dbReference>
<feature type="transmembrane region" description="Helical" evidence="1">
    <location>
        <begin position="64"/>
        <end position="82"/>
    </location>
</feature>
<dbReference type="AlphaFoldDB" id="A0A3S8RQB8"/>
<evidence type="ECO:0000313" key="3">
    <source>
        <dbReference type="Proteomes" id="UP000273145"/>
    </source>
</evidence>
<feature type="transmembrane region" description="Helical" evidence="1">
    <location>
        <begin position="6"/>
        <end position="29"/>
    </location>
</feature>
<accession>A0A3S8RQB8</accession>
<dbReference type="InterPro" id="IPR058247">
    <property type="entry name" value="DUF1453"/>
</dbReference>
<reference evidence="2 3" key="1">
    <citation type="submission" date="2018-11" db="EMBL/GenBank/DDBJ databases">
        <title>Genome sequencing of Paenibacillus lentus DSM25539(T).</title>
        <authorList>
            <person name="Kook J.-K."/>
            <person name="Park S.-N."/>
            <person name="Lim Y.K."/>
        </authorList>
    </citation>
    <scope>NUCLEOTIDE SEQUENCE [LARGE SCALE GENOMIC DNA]</scope>
    <source>
        <strain evidence="2 3">DSM 25539</strain>
    </source>
</reference>
<dbReference type="Pfam" id="PF07301">
    <property type="entry name" value="DUF1453"/>
    <property type="match status" value="1"/>
</dbReference>
<feature type="transmembrane region" description="Helical" evidence="1">
    <location>
        <begin position="103"/>
        <end position="121"/>
    </location>
</feature>
<dbReference type="Proteomes" id="UP000273145">
    <property type="component" value="Chromosome"/>
</dbReference>
<dbReference type="InterPro" id="IPR031306">
    <property type="entry name" value="CcdC"/>
</dbReference>